<dbReference type="AlphaFoldDB" id="A0A1H5SRE8"/>
<dbReference type="SUPFAM" id="SSF52540">
    <property type="entry name" value="P-loop containing nucleoside triphosphate hydrolases"/>
    <property type="match status" value="1"/>
</dbReference>
<evidence type="ECO:0000259" key="4">
    <source>
        <dbReference type="PROSITE" id="PS50893"/>
    </source>
</evidence>
<dbReference type="EMBL" id="FNUL01000003">
    <property type="protein sequence ID" value="SEF52411.1"/>
    <property type="molecule type" value="Genomic_DNA"/>
</dbReference>
<dbReference type="InterPro" id="IPR003593">
    <property type="entry name" value="AAA+_ATPase"/>
</dbReference>
<protein>
    <submittedName>
        <fullName evidence="5">ABC-2 type transport system ATP-binding protein</fullName>
    </submittedName>
</protein>
<dbReference type="InterPro" id="IPR003439">
    <property type="entry name" value="ABC_transporter-like_ATP-bd"/>
</dbReference>
<dbReference type="SMART" id="SM00382">
    <property type="entry name" value="AAA"/>
    <property type="match status" value="1"/>
</dbReference>
<evidence type="ECO:0000313" key="6">
    <source>
        <dbReference type="Proteomes" id="UP000236726"/>
    </source>
</evidence>
<dbReference type="Pfam" id="PF00005">
    <property type="entry name" value="ABC_tran"/>
    <property type="match status" value="1"/>
</dbReference>
<dbReference type="InterPro" id="IPR051782">
    <property type="entry name" value="ABC_Transporter_VariousFunc"/>
</dbReference>
<dbReference type="PANTHER" id="PTHR42939">
    <property type="entry name" value="ABC TRANSPORTER ATP-BINDING PROTEIN ALBC-RELATED"/>
    <property type="match status" value="1"/>
</dbReference>
<keyword evidence="2" id="KW-0547">Nucleotide-binding</keyword>
<proteinExistence type="predicted"/>
<dbReference type="STRING" id="1410661.GCA_000702205_01173"/>
<dbReference type="PROSITE" id="PS50893">
    <property type="entry name" value="ABC_TRANSPORTER_2"/>
    <property type="match status" value="1"/>
</dbReference>
<reference evidence="5 6" key="1">
    <citation type="submission" date="2016-10" db="EMBL/GenBank/DDBJ databases">
        <authorList>
            <person name="de Groot N.N."/>
        </authorList>
    </citation>
    <scope>NUCLEOTIDE SEQUENCE [LARGE SCALE GENOMIC DNA]</scope>
    <source>
        <strain evidence="5 6">D15d</strain>
    </source>
</reference>
<keyword evidence="3 5" id="KW-0067">ATP-binding</keyword>
<dbReference type="PANTHER" id="PTHR42939:SF1">
    <property type="entry name" value="ABC TRANSPORTER ATP-BINDING PROTEIN ALBC-RELATED"/>
    <property type="match status" value="1"/>
</dbReference>
<dbReference type="GO" id="GO:0016887">
    <property type="term" value="F:ATP hydrolysis activity"/>
    <property type="evidence" value="ECO:0007669"/>
    <property type="project" value="InterPro"/>
</dbReference>
<name>A0A1H5SRE8_9FIRM</name>
<dbReference type="Gene3D" id="3.40.50.300">
    <property type="entry name" value="P-loop containing nucleotide triphosphate hydrolases"/>
    <property type="match status" value="1"/>
</dbReference>
<evidence type="ECO:0000313" key="5">
    <source>
        <dbReference type="EMBL" id="SEF52411.1"/>
    </source>
</evidence>
<gene>
    <name evidence="5" type="ORF">SAMN05216537_10353</name>
</gene>
<evidence type="ECO:0000256" key="1">
    <source>
        <dbReference type="ARBA" id="ARBA00022448"/>
    </source>
</evidence>
<dbReference type="GO" id="GO:0005524">
    <property type="term" value="F:ATP binding"/>
    <property type="evidence" value="ECO:0007669"/>
    <property type="project" value="UniProtKB-KW"/>
</dbReference>
<feature type="domain" description="ABC transporter" evidence="4">
    <location>
        <begin position="14"/>
        <end position="236"/>
    </location>
</feature>
<sequence>MTKPDVFQKEEHMLVLQNVNKHYSSITAASNQNISLEAGNVYALLGPNGSGKSTFMKMITGLVKPDSGTILYKGQPLSSQSKLDISYMPTESYFYSYMTAKDICKYFSDFFPDFNPNKFYAFLNDMELPDNLKAYKMSTGMLAKLKIAVSLSRSSGLMMLDEPLNGIDIISRERMTATIAANSGPGRIMIVSSHLVDELETVSTHAIFIKQGSIVAAGSIEELRNQTGLGLVDIYKRIYA</sequence>
<dbReference type="CDD" id="cd03230">
    <property type="entry name" value="ABC_DR_subfamily_A"/>
    <property type="match status" value="1"/>
</dbReference>
<dbReference type="Proteomes" id="UP000236726">
    <property type="component" value="Unassembled WGS sequence"/>
</dbReference>
<keyword evidence="6" id="KW-1185">Reference proteome</keyword>
<evidence type="ECO:0000256" key="3">
    <source>
        <dbReference type="ARBA" id="ARBA00022840"/>
    </source>
</evidence>
<accession>A0A1H5SRE8</accession>
<keyword evidence="1" id="KW-0813">Transport</keyword>
<organism evidence="5 6">
    <name type="scientific">Lachnospira multipara</name>
    <dbReference type="NCBI Taxonomy" id="28051"/>
    <lineage>
        <taxon>Bacteria</taxon>
        <taxon>Bacillati</taxon>
        <taxon>Bacillota</taxon>
        <taxon>Clostridia</taxon>
        <taxon>Lachnospirales</taxon>
        <taxon>Lachnospiraceae</taxon>
        <taxon>Lachnospira</taxon>
    </lineage>
</organism>
<evidence type="ECO:0000256" key="2">
    <source>
        <dbReference type="ARBA" id="ARBA00022741"/>
    </source>
</evidence>
<dbReference type="InterPro" id="IPR027417">
    <property type="entry name" value="P-loop_NTPase"/>
</dbReference>